<gene>
    <name evidence="3" type="ORF">M513_05044</name>
    <name evidence="4" type="ORF">M514_05044</name>
</gene>
<dbReference type="Proteomes" id="UP000030764">
    <property type="component" value="Unassembled WGS sequence"/>
</dbReference>
<dbReference type="InterPro" id="IPR026947">
    <property type="entry name" value="UBN_middle_dom"/>
</dbReference>
<evidence type="ECO:0000313" key="5">
    <source>
        <dbReference type="Proteomes" id="UP000030764"/>
    </source>
</evidence>
<dbReference type="Pfam" id="PF14075">
    <property type="entry name" value="UBN_AB"/>
    <property type="match status" value="1"/>
</dbReference>
<dbReference type="GO" id="GO:0005634">
    <property type="term" value="C:nucleus"/>
    <property type="evidence" value="ECO:0007669"/>
    <property type="project" value="TreeGrafter"/>
</dbReference>
<dbReference type="EMBL" id="KL363211">
    <property type="protein sequence ID" value="KFD54025.1"/>
    <property type="molecule type" value="Genomic_DNA"/>
</dbReference>
<dbReference type="AlphaFoldDB" id="A0A085NCV4"/>
<reference evidence="4 5" key="1">
    <citation type="journal article" date="2014" name="Nat. Genet.">
        <title>Genome and transcriptome of the porcine whipworm Trichuris suis.</title>
        <authorList>
            <person name="Jex A.R."/>
            <person name="Nejsum P."/>
            <person name="Schwarz E.M."/>
            <person name="Hu L."/>
            <person name="Young N.D."/>
            <person name="Hall R.S."/>
            <person name="Korhonen P.K."/>
            <person name="Liao S."/>
            <person name="Thamsborg S."/>
            <person name="Xia J."/>
            <person name="Xu P."/>
            <person name="Wang S."/>
            <person name="Scheerlinck J.P."/>
            <person name="Hofmann A."/>
            <person name="Sternberg P.W."/>
            <person name="Wang J."/>
            <person name="Gasser R.B."/>
        </authorList>
    </citation>
    <scope>NUCLEOTIDE SEQUENCE [LARGE SCALE GENOMIC DNA]</scope>
    <source>
        <strain evidence="4">DCEP-RM93F</strain>
        <strain evidence="3">DCEP-RM93M</strain>
    </source>
</reference>
<protein>
    <recommendedName>
        <fullName evidence="2">Ubinuclein middle domain-containing protein</fullName>
    </recommendedName>
</protein>
<feature type="compositionally biased region" description="Polar residues" evidence="1">
    <location>
        <begin position="269"/>
        <end position="280"/>
    </location>
</feature>
<proteinExistence type="predicted"/>
<evidence type="ECO:0000313" key="3">
    <source>
        <dbReference type="EMBL" id="KFD54025.1"/>
    </source>
</evidence>
<feature type="domain" description="Ubinuclein middle" evidence="2">
    <location>
        <begin position="321"/>
        <end position="546"/>
    </location>
</feature>
<name>A0A085NCV4_9BILA</name>
<feature type="region of interest" description="Disordered" evidence="1">
    <location>
        <begin position="158"/>
        <end position="178"/>
    </location>
</feature>
<dbReference type="PANTHER" id="PTHR21669">
    <property type="entry name" value="CAPZ-INTERACTING PROTEIN AND RELATED PROTEINS"/>
    <property type="match status" value="1"/>
</dbReference>
<accession>A0A085NCV4</accession>
<feature type="compositionally biased region" description="Low complexity" evidence="1">
    <location>
        <begin position="281"/>
        <end position="300"/>
    </location>
</feature>
<dbReference type="GO" id="GO:0006325">
    <property type="term" value="P:chromatin organization"/>
    <property type="evidence" value="ECO:0007669"/>
    <property type="project" value="TreeGrafter"/>
</dbReference>
<dbReference type="Proteomes" id="UP000030758">
    <property type="component" value="Unassembled WGS sequence"/>
</dbReference>
<feature type="region of interest" description="Disordered" evidence="1">
    <location>
        <begin position="685"/>
        <end position="704"/>
    </location>
</feature>
<organism evidence="4">
    <name type="scientific">Trichuris suis</name>
    <name type="common">pig whipworm</name>
    <dbReference type="NCBI Taxonomy" id="68888"/>
    <lineage>
        <taxon>Eukaryota</taxon>
        <taxon>Metazoa</taxon>
        <taxon>Ecdysozoa</taxon>
        <taxon>Nematoda</taxon>
        <taxon>Enoplea</taxon>
        <taxon>Dorylaimia</taxon>
        <taxon>Trichinellida</taxon>
        <taxon>Trichuridae</taxon>
        <taxon>Trichuris</taxon>
    </lineage>
</organism>
<feature type="region of interest" description="Disordered" evidence="1">
    <location>
        <begin position="269"/>
        <end position="300"/>
    </location>
</feature>
<dbReference type="PANTHER" id="PTHR21669:SF28">
    <property type="entry name" value="YEMANUCLEIN"/>
    <property type="match status" value="1"/>
</dbReference>
<evidence type="ECO:0000313" key="4">
    <source>
        <dbReference type="EMBL" id="KFD67300.1"/>
    </source>
</evidence>
<dbReference type="EMBL" id="KL367516">
    <property type="protein sequence ID" value="KFD67300.1"/>
    <property type="molecule type" value="Genomic_DNA"/>
</dbReference>
<keyword evidence="5" id="KW-1185">Reference proteome</keyword>
<sequence length="864" mass="94652">MAASSMQLSVKTKTKPPPAIVRLNIDLTSCSDNDTPCYDVASLEQQAKTSAVSSRDGILSDDEEESKLAAIAKRLEEKYGRSRAYRNHLQESCDLGDGYDTDDSFIDNAEAVGCGKAVRLFGTLKTYALQYDELVPPTVTTEHGGFYINWGKLKFKNTGNEDNPADSERSVSRRGRQHGMLPISNSCKAAAKLKKKCLNNPKPRAFKKALSSSTLKNREKNIEAVVDAVVGCQLPCNGTPTKSSDSMENAINATISQVIREEIQATTDTNENMIASNDAGSSKISSGVSSQKSNSASPSAYSMIGRPPTLGHVRAQRSYAVPEALLSMCDELAKMVGSENSCLRKWSPDALSQLIKIQKACQEKGLNKFYRGAVFRHVQSRTGVPRVELCAFVKRYQHQIEMLEGICVSPAPKNSAAMPLDIFLNGHDPLRQAVDLLRQEIAATMPSLESSYAIDCAKTIRRKQQMIDMYSPNGKQKSVYMPRRRFTWKNSSRSCLHAVFNELEKCHQSGQFKKSVDLKTLMDNFLQTLSVELWPSSWMSFRELRKEYSTFNYEQNNVQRRPSSARAVAPTSSRTKVFITDTRKRCSTPTTSSEPQRTAHATPVITLVPQRGPHGELAGYSNANRNSTQVSGAAGTQERDLTKACLISPSKATPVSISVPTKLSISGGMSPTIHHTVLVSPIKSTALSPNRGTSSPRVVMSPDSSRNVQQAAFVKMGAAMSSTAGTASPPKLMRFSIPQPTDAGSPGSAGLLSKANQQLRMATNPSNPFYQSVQSHWFAEKDRGDPSSIGSTMPPNVSTWSGGQIRQMIVNAPQHLPFLHNVSQATVMANSLEQHQQRQQVKQEQLMHELNEMIVRMEGRGSSG</sequence>
<evidence type="ECO:0000256" key="1">
    <source>
        <dbReference type="SAM" id="MobiDB-lite"/>
    </source>
</evidence>
<evidence type="ECO:0000259" key="2">
    <source>
        <dbReference type="Pfam" id="PF14075"/>
    </source>
</evidence>